<dbReference type="GO" id="GO:0016251">
    <property type="term" value="F:RNA polymerase II general transcription initiation factor activity"/>
    <property type="evidence" value="ECO:0007669"/>
    <property type="project" value="TreeGrafter"/>
</dbReference>
<feature type="compositionally biased region" description="Basic residues" evidence="3">
    <location>
        <begin position="160"/>
        <end position="169"/>
    </location>
</feature>
<dbReference type="InterPro" id="IPR009072">
    <property type="entry name" value="Histone-fold"/>
</dbReference>
<comment type="subcellular location">
    <subcellularLocation>
        <location evidence="1">Nucleus</location>
    </subcellularLocation>
</comment>
<dbReference type="GO" id="GO:0017054">
    <property type="term" value="C:negative cofactor 2 complex"/>
    <property type="evidence" value="ECO:0007669"/>
    <property type="project" value="TreeGrafter"/>
</dbReference>
<dbReference type="AlphaFoldDB" id="A0A1D1XZG6"/>
<dbReference type="CDD" id="cd22906">
    <property type="entry name" value="HFD_DRAP1"/>
    <property type="match status" value="1"/>
</dbReference>
<evidence type="ECO:0000256" key="2">
    <source>
        <dbReference type="ARBA" id="ARBA00023242"/>
    </source>
</evidence>
<feature type="region of interest" description="Disordered" evidence="3">
    <location>
        <begin position="115"/>
        <end position="176"/>
    </location>
</feature>
<evidence type="ECO:0000259" key="4">
    <source>
        <dbReference type="Pfam" id="PF00808"/>
    </source>
</evidence>
<proteinExistence type="predicted"/>
<protein>
    <submittedName>
        <fullName evidence="5">DNA polymerase epsilon subunit C</fullName>
    </submittedName>
</protein>
<dbReference type="Pfam" id="PF00808">
    <property type="entry name" value="CBFD_NFYB_HMF"/>
    <property type="match status" value="1"/>
</dbReference>
<dbReference type="InterPro" id="IPR050568">
    <property type="entry name" value="Transcr_DNA_Rep_Reg"/>
</dbReference>
<feature type="domain" description="Transcription factor CBF/NF-Y/archaeal histone" evidence="4">
    <location>
        <begin position="9"/>
        <end position="70"/>
    </location>
</feature>
<evidence type="ECO:0000313" key="5">
    <source>
        <dbReference type="EMBL" id="JAT47764.1"/>
    </source>
</evidence>
<keyword evidence="2" id="KW-0539">Nucleus</keyword>
<dbReference type="PANTHER" id="PTHR10252">
    <property type="entry name" value="HISTONE-LIKE TRANSCRIPTION FACTOR CCAAT-RELATED"/>
    <property type="match status" value="1"/>
</dbReference>
<evidence type="ECO:0000256" key="3">
    <source>
        <dbReference type="SAM" id="MobiDB-lite"/>
    </source>
</evidence>
<sequence>MMRKKYKTKFPVARIKKIMQMDEDVGKVAQATPVLISKALELFMQSLIDHACQETRARNAKRMSVSHLKKTIMTTEQFDFLKDVVANIPDPVETGDVEASSSVATTGIISNNMEGILSGDEAESSAPVPIKKRRGRKRNADDEEYEGTITSSTSTSNPPKTRRSARKRKEVNDTNV</sequence>
<dbReference type="GO" id="GO:0046982">
    <property type="term" value="F:protein heterodimerization activity"/>
    <property type="evidence" value="ECO:0007669"/>
    <property type="project" value="InterPro"/>
</dbReference>
<dbReference type="FunFam" id="1.10.20.10:FF:000036">
    <property type="entry name" value="CBF/NF-Y family transcription factor"/>
    <property type="match status" value="1"/>
</dbReference>
<accession>A0A1D1XZG6</accession>
<organism evidence="5">
    <name type="scientific">Anthurium amnicola</name>
    <dbReference type="NCBI Taxonomy" id="1678845"/>
    <lineage>
        <taxon>Eukaryota</taxon>
        <taxon>Viridiplantae</taxon>
        <taxon>Streptophyta</taxon>
        <taxon>Embryophyta</taxon>
        <taxon>Tracheophyta</taxon>
        <taxon>Spermatophyta</taxon>
        <taxon>Magnoliopsida</taxon>
        <taxon>Liliopsida</taxon>
        <taxon>Araceae</taxon>
        <taxon>Pothoideae</taxon>
        <taxon>Potheae</taxon>
        <taxon>Anthurium</taxon>
    </lineage>
</organism>
<dbReference type="SUPFAM" id="SSF47113">
    <property type="entry name" value="Histone-fold"/>
    <property type="match status" value="1"/>
</dbReference>
<dbReference type="GO" id="GO:0001046">
    <property type="term" value="F:core promoter sequence-specific DNA binding"/>
    <property type="evidence" value="ECO:0007669"/>
    <property type="project" value="TreeGrafter"/>
</dbReference>
<dbReference type="InterPro" id="IPR003958">
    <property type="entry name" value="CBFA_NFYB_domain"/>
</dbReference>
<dbReference type="EMBL" id="GDJX01020172">
    <property type="protein sequence ID" value="JAT47764.1"/>
    <property type="molecule type" value="Transcribed_RNA"/>
</dbReference>
<name>A0A1D1XZG6_9ARAE</name>
<dbReference type="Gene3D" id="1.10.20.10">
    <property type="entry name" value="Histone, subunit A"/>
    <property type="match status" value="1"/>
</dbReference>
<evidence type="ECO:0000256" key="1">
    <source>
        <dbReference type="ARBA" id="ARBA00004123"/>
    </source>
</evidence>
<reference evidence="5" key="1">
    <citation type="submission" date="2015-07" db="EMBL/GenBank/DDBJ databases">
        <title>Transcriptome Assembly of Anthurium amnicola.</title>
        <authorList>
            <person name="Suzuki J."/>
        </authorList>
    </citation>
    <scope>NUCLEOTIDE SEQUENCE</scope>
</reference>
<gene>
    <name evidence="5" type="primary">dpb3_0</name>
    <name evidence="5" type="ORF">g.33193</name>
</gene>
<dbReference type="PANTHER" id="PTHR10252:SF5">
    <property type="entry name" value="DR1-ASSOCIATED COREPRESSOR"/>
    <property type="match status" value="1"/>
</dbReference>